<evidence type="ECO:0000313" key="1">
    <source>
        <dbReference type="EMBL" id="AIL32800.1"/>
    </source>
</evidence>
<reference evidence="1 2" key="1">
    <citation type="journal article" date="2014" name="BMC Genomics">
        <title>A genomic perspective on a new bacterial genus and species from the Alcaligenaceae family, Basilea psittacipulmonis.</title>
        <authorList>
            <person name="Whiteson K.L."/>
            <person name="Hernandez D."/>
            <person name="Lazarevic V."/>
            <person name="Gaia N."/>
            <person name="Farinelli L."/>
            <person name="Francois P."/>
            <person name="Pilo P."/>
            <person name="Frey J."/>
            <person name="Schrenzel J."/>
        </authorList>
    </citation>
    <scope>NUCLEOTIDE SEQUENCE [LARGE SCALE GENOMIC DNA]</scope>
    <source>
        <strain evidence="1 2">DSM 24701</strain>
    </source>
</reference>
<protein>
    <recommendedName>
        <fullName evidence="3">Phospholipase/carboxylesterase/thioesterase domain-containing protein</fullName>
    </recommendedName>
</protein>
<evidence type="ECO:0008006" key="3">
    <source>
        <dbReference type="Google" id="ProtNLM"/>
    </source>
</evidence>
<gene>
    <name evidence="1" type="ORF">IX83_05265</name>
</gene>
<proteinExistence type="predicted"/>
<accession>A0A077DD87</accession>
<dbReference type="HOGENOM" id="CLU_1243319_0_0_4"/>
<organism evidence="1 2">
    <name type="scientific">Basilea psittacipulmonis DSM 24701</name>
    <dbReference type="NCBI Taxonomy" id="1072685"/>
    <lineage>
        <taxon>Bacteria</taxon>
        <taxon>Pseudomonadati</taxon>
        <taxon>Pseudomonadota</taxon>
        <taxon>Betaproteobacteria</taxon>
        <taxon>Burkholderiales</taxon>
        <taxon>Alcaligenaceae</taxon>
        <taxon>Basilea</taxon>
    </lineage>
</organism>
<dbReference type="Proteomes" id="UP000028945">
    <property type="component" value="Chromosome"/>
</dbReference>
<dbReference type="RefSeq" id="WP_038499893.1">
    <property type="nucleotide sequence ID" value="NZ_AFWK01000045.1"/>
</dbReference>
<dbReference type="STRING" id="1072685.IX83_05265"/>
<sequence length="222" mass="25785">MNRIFTQHILVPNHQSAQQLLVLFMDPNLPIESINLLLQKLTQHFPFAAIALIQARWTDEEKQITQEKEMRSLISKYSESLVDYIKKLQEHFHIASDATALISSGLASSICLDLIAEKKLLPGRFIGLMPLLVNYPQHISAQTTLHLFYNQDNPFISLPRIHADTQHLKEIDTDFTYDIFEHPYPFNDEILESMIKRILNTIPLRIIREVHKSQSKDDKTWS</sequence>
<dbReference type="AlphaFoldDB" id="A0A077DD87"/>
<dbReference type="EMBL" id="CP009238">
    <property type="protein sequence ID" value="AIL32800.1"/>
    <property type="molecule type" value="Genomic_DNA"/>
</dbReference>
<dbReference type="eggNOG" id="COG0400">
    <property type="taxonomic scope" value="Bacteria"/>
</dbReference>
<evidence type="ECO:0000313" key="2">
    <source>
        <dbReference type="Proteomes" id="UP000028945"/>
    </source>
</evidence>
<keyword evidence="2" id="KW-1185">Reference proteome</keyword>
<dbReference type="KEGG" id="bpsi:IX83_05265"/>
<name>A0A077DD87_9BURK</name>